<feature type="transmembrane region" description="Helical" evidence="5">
    <location>
        <begin position="80"/>
        <end position="100"/>
    </location>
</feature>
<evidence type="ECO:0000256" key="3">
    <source>
        <dbReference type="ARBA" id="ARBA00022989"/>
    </source>
</evidence>
<gene>
    <name evidence="7" type="ORF">BEL05_06350</name>
</gene>
<keyword evidence="3 5" id="KW-1133">Transmembrane helix</keyword>
<evidence type="ECO:0000256" key="2">
    <source>
        <dbReference type="ARBA" id="ARBA00022692"/>
    </source>
</evidence>
<keyword evidence="2 5" id="KW-0812">Transmembrane</keyword>
<keyword evidence="4 5" id="KW-0472">Membrane</keyword>
<dbReference type="STRING" id="23.BEL05_06350"/>
<evidence type="ECO:0000259" key="6">
    <source>
        <dbReference type="Pfam" id="PF05154"/>
    </source>
</evidence>
<feature type="transmembrane region" description="Helical" evidence="5">
    <location>
        <begin position="56"/>
        <end position="74"/>
    </location>
</feature>
<protein>
    <recommendedName>
        <fullName evidence="6">TM2 domain-containing protein</fullName>
    </recommendedName>
</protein>
<dbReference type="EMBL" id="MCBT01000044">
    <property type="protein sequence ID" value="OEG73016.1"/>
    <property type="molecule type" value="Genomic_DNA"/>
</dbReference>
<evidence type="ECO:0000256" key="4">
    <source>
        <dbReference type="ARBA" id="ARBA00023136"/>
    </source>
</evidence>
<dbReference type="OrthoDB" id="9816361at2"/>
<evidence type="ECO:0000313" key="8">
    <source>
        <dbReference type="Proteomes" id="UP000095230"/>
    </source>
</evidence>
<dbReference type="AlphaFoldDB" id="A0A1E5IR43"/>
<comment type="caution">
    <text evidence="7">The sequence shown here is derived from an EMBL/GenBank/DDBJ whole genome shotgun (WGS) entry which is preliminary data.</text>
</comment>
<dbReference type="InterPro" id="IPR007829">
    <property type="entry name" value="TM2"/>
</dbReference>
<name>A0A1E5IR43_SHECO</name>
<comment type="subcellular location">
    <subcellularLocation>
        <location evidence="1">Membrane</location>
        <topology evidence="1">Multi-pass membrane protein</topology>
    </subcellularLocation>
</comment>
<proteinExistence type="predicted"/>
<organism evidence="7 8">
    <name type="scientific">Shewanella colwelliana</name>
    <name type="common">Alteromonas colwelliana</name>
    <dbReference type="NCBI Taxonomy" id="23"/>
    <lineage>
        <taxon>Bacteria</taxon>
        <taxon>Pseudomonadati</taxon>
        <taxon>Pseudomonadota</taxon>
        <taxon>Gammaproteobacteria</taxon>
        <taxon>Alteromonadales</taxon>
        <taxon>Shewanellaceae</taxon>
        <taxon>Shewanella</taxon>
    </lineage>
</organism>
<sequence length="123" mass="13886">MPQNHAPFSQYIDVQCSQCAQRIGFNVAICPQCHAGQGLEALAGIDPNVHIKNQTLTIWFGLLFGVFGLHQFYLGHYVKGSMYLVFCWTLVPMIVGWVDAARTLSMSSFKFNQRYSRRVALVN</sequence>
<evidence type="ECO:0000256" key="1">
    <source>
        <dbReference type="ARBA" id="ARBA00004141"/>
    </source>
</evidence>
<accession>A0A1E5IR43</accession>
<dbReference type="RefSeq" id="WP_037428771.1">
    <property type="nucleotide sequence ID" value="NZ_BPFF01000123.1"/>
</dbReference>
<dbReference type="Pfam" id="PF05154">
    <property type="entry name" value="TM2"/>
    <property type="match status" value="1"/>
</dbReference>
<dbReference type="Proteomes" id="UP000095230">
    <property type="component" value="Unassembled WGS sequence"/>
</dbReference>
<evidence type="ECO:0000313" key="7">
    <source>
        <dbReference type="EMBL" id="OEG73016.1"/>
    </source>
</evidence>
<reference evidence="7 8" key="1">
    <citation type="submission" date="2016-07" db="EMBL/GenBank/DDBJ databases">
        <title>Whole-genome of two Shewanella species isolated from a digestive organ of sea cucumber Apostichopus japonicus Selenka 1867.</title>
        <authorList>
            <person name="Hong H.-H."/>
            <person name="Choi H."/>
            <person name="Cheon S."/>
            <person name="Oh J.-S."/>
            <person name="Lee H.-G."/>
            <person name="Park C."/>
        </authorList>
    </citation>
    <scope>NUCLEOTIDE SEQUENCE [LARGE SCALE GENOMIC DNA]</scope>
    <source>
        <strain evidence="7 8">CSB03KR</strain>
    </source>
</reference>
<evidence type="ECO:0000256" key="5">
    <source>
        <dbReference type="SAM" id="Phobius"/>
    </source>
</evidence>
<dbReference type="GO" id="GO:0016020">
    <property type="term" value="C:membrane"/>
    <property type="evidence" value="ECO:0007669"/>
    <property type="project" value="UniProtKB-SubCell"/>
</dbReference>
<feature type="domain" description="TM2" evidence="6">
    <location>
        <begin position="52"/>
        <end position="100"/>
    </location>
</feature>